<dbReference type="EMBL" id="CP063849">
    <property type="protein sequence ID" value="QOY85404.1"/>
    <property type="molecule type" value="Genomic_DNA"/>
</dbReference>
<dbReference type="PROSITE" id="PS50005">
    <property type="entry name" value="TPR"/>
    <property type="match status" value="2"/>
</dbReference>
<dbReference type="Proteomes" id="UP000593892">
    <property type="component" value="Chromosome"/>
</dbReference>
<dbReference type="SUPFAM" id="SSF48452">
    <property type="entry name" value="TPR-like"/>
    <property type="match status" value="1"/>
</dbReference>
<sequence length="112" mass="12541">MADVSENNLGRLTAQDYHRMGVRALEAQRLEDAVIALRHAVELNPHMGRTWNDLGVVMEALGNPREAIRCYRQALAVQPENQDAQGNLSMLMLQMNMAHTLRRHAMSAGASY</sequence>
<dbReference type="RefSeq" id="WP_194447074.1">
    <property type="nucleotide sequence ID" value="NZ_CP063849.1"/>
</dbReference>
<dbReference type="InterPro" id="IPR013105">
    <property type="entry name" value="TPR_2"/>
</dbReference>
<organism evidence="4 5">
    <name type="scientific">Paludibaculum fermentans</name>
    <dbReference type="NCBI Taxonomy" id="1473598"/>
    <lineage>
        <taxon>Bacteria</taxon>
        <taxon>Pseudomonadati</taxon>
        <taxon>Acidobacteriota</taxon>
        <taxon>Terriglobia</taxon>
        <taxon>Bryobacterales</taxon>
        <taxon>Bryobacteraceae</taxon>
        <taxon>Paludibaculum</taxon>
    </lineage>
</organism>
<dbReference type="SMART" id="SM00028">
    <property type="entry name" value="TPR"/>
    <property type="match status" value="2"/>
</dbReference>
<dbReference type="KEGG" id="pfer:IRI77_21525"/>
<name>A0A7S7SHV8_PALFE</name>
<dbReference type="InterPro" id="IPR037919">
    <property type="entry name" value="OGT"/>
</dbReference>
<feature type="repeat" description="TPR" evidence="3">
    <location>
        <begin position="48"/>
        <end position="81"/>
    </location>
</feature>
<keyword evidence="5" id="KW-1185">Reference proteome</keyword>
<dbReference type="InterPro" id="IPR011990">
    <property type="entry name" value="TPR-like_helical_dom_sf"/>
</dbReference>
<keyword evidence="1" id="KW-0677">Repeat</keyword>
<evidence type="ECO:0000256" key="2">
    <source>
        <dbReference type="ARBA" id="ARBA00022803"/>
    </source>
</evidence>
<dbReference type="AlphaFoldDB" id="A0A7S7SHV8"/>
<reference evidence="4 5" key="1">
    <citation type="submission" date="2020-10" db="EMBL/GenBank/DDBJ databases">
        <title>Complete genome sequence of Paludibaculum fermentans P105T, a facultatively anaerobic acidobacterium capable of dissimilatory Fe(III) reduction.</title>
        <authorList>
            <person name="Dedysh S.N."/>
            <person name="Beletsky A.V."/>
            <person name="Kulichevskaya I.S."/>
            <person name="Mardanov A.V."/>
            <person name="Ravin N.V."/>
        </authorList>
    </citation>
    <scope>NUCLEOTIDE SEQUENCE [LARGE SCALE GENOMIC DNA]</scope>
    <source>
        <strain evidence="4 5">P105</strain>
    </source>
</reference>
<dbReference type="PANTHER" id="PTHR44366:SF1">
    <property type="entry name" value="UDP-N-ACETYLGLUCOSAMINE--PEPTIDE N-ACETYLGLUCOSAMINYLTRANSFERASE 110 KDA SUBUNIT"/>
    <property type="match status" value="1"/>
</dbReference>
<evidence type="ECO:0000256" key="1">
    <source>
        <dbReference type="ARBA" id="ARBA00022737"/>
    </source>
</evidence>
<feature type="repeat" description="TPR" evidence="3">
    <location>
        <begin position="14"/>
        <end position="47"/>
    </location>
</feature>
<gene>
    <name evidence="4" type="ORF">IRI77_21525</name>
</gene>
<dbReference type="Pfam" id="PF07719">
    <property type="entry name" value="TPR_2"/>
    <property type="match status" value="1"/>
</dbReference>
<dbReference type="GO" id="GO:0006493">
    <property type="term" value="P:protein O-linked glycosylation"/>
    <property type="evidence" value="ECO:0007669"/>
    <property type="project" value="InterPro"/>
</dbReference>
<proteinExistence type="predicted"/>
<dbReference type="Gene3D" id="1.25.40.10">
    <property type="entry name" value="Tetratricopeptide repeat domain"/>
    <property type="match status" value="1"/>
</dbReference>
<dbReference type="GO" id="GO:0097363">
    <property type="term" value="F:protein O-acetylglucosaminyltransferase activity"/>
    <property type="evidence" value="ECO:0007669"/>
    <property type="project" value="TreeGrafter"/>
</dbReference>
<protein>
    <submittedName>
        <fullName evidence="4">Tetratricopeptide repeat protein</fullName>
    </submittedName>
</protein>
<accession>A0A7S7SHV8</accession>
<dbReference type="PANTHER" id="PTHR44366">
    <property type="entry name" value="UDP-N-ACETYLGLUCOSAMINE--PEPTIDE N-ACETYLGLUCOSAMINYLTRANSFERASE 110 KDA SUBUNIT"/>
    <property type="match status" value="1"/>
</dbReference>
<dbReference type="InterPro" id="IPR019734">
    <property type="entry name" value="TPR_rpt"/>
</dbReference>
<evidence type="ECO:0000313" key="5">
    <source>
        <dbReference type="Proteomes" id="UP000593892"/>
    </source>
</evidence>
<evidence type="ECO:0000313" key="4">
    <source>
        <dbReference type="EMBL" id="QOY85404.1"/>
    </source>
</evidence>
<evidence type="ECO:0000256" key="3">
    <source>
        <dbReference type="PROSITE-ProRule" id="PRU00339"/>
    </source>
</evidence>
<keyword evidence="2 3" id="KW-0802">TPR repeat</keyword>